<protein>
    <recommendedName>
        <fullName evidence="2">Dienelactone hydrolase domain-containing protein</fullName>
    </recommendedName>
</protein>
<sequence length="45" mass="5167">MKTETVKYQATDIELEGYIAYPDEEKAPLVLIAHTWAGKDDFVHE</sequence>
<evidence type="ECO:0000313" key="1">
    <source>
        <dbReference type="EMBL" id="SVB76720.1"/>
    </source>
</evidence>
<proteinExistence type="predicted"/>
<accession>A0A382GNJ3</accession>
<dbReference type="AlphaFoldDB" id="A0A382GNJ3"/>
<dbReference type="EMBL" id="UINC01056552">
    <property type="protein sequence ID" value="SVB76720.1"/>
    <property type="molecule type" value="Genomic_DNA"/>
</dbReference>
<evidence type="ECO:0008006" key="2">
    <source>
        <dbReference type="Google" id="ProtNLM"/>
    </source>
</evidence>
<name>A0A382GNJ3_9ZZZZ</name>
<dbReference type="Gene3D" id="3.40.50.1820">
    <property type="entry name" value="alpha/beta hydrolase"/>
    <property type="match status" value="1"/>
</dbReference>
<organism evidence="1">
    <name type="scientific">marine metagenome</name>
    <dbReference type="NCBI Taxonomy" id="408172"/>
    <lineage>
        <taxon>unclassified sequences</taxon>
        <taxon>metagenomes</taxon>
        <taxon>ecological metagenomes</taxon>
    </lineage>
</organism>
<dbReference type="InterPro" id="IPR029058">
    <property type="entry name" value="AB_hydrolase_fold"/>
</dbReference>
<reference evidence="1" key="1">
    <citation type="submission" date="2018-05" db="EMBL/GenBank/DDBJ databases">
        <authorList>
            <person name="Lanie J.A."/>
            <person name="Ng W.-L."/>
            <person name="Kazmierczak K.M."/>
            <person name="Andrzejewski T.M."/>
            <person name="Davidsen T.M."/>
            <person name="Wayne K.J."/>
            <person name="Tettelin H."/>
            <person name="Glass J.I."/>
            <person name="Rusch D."/>
            <person name="Podicherti R."/>
            <person name="Tsui H.-C.T."/>
            <person name="Winkler M.E."/>
        </authorList>
    </citation>
    <scope>NUCLEOTIDE SEQUENCE</scope>
</reference>
<feature type="non-terminal residue" evidence="1">
    <location>
        <position position="45"/>
    </location>
</feature>
<gene>
    <name evidence="1" type="ORF">METZ01_LOCUS229574</name>
</gene>